<dbReference type="PANTHER" id="PTHR42684">
    <property type="entry name" value="ADENOSYLMETHIONINE-8-AMINO-7-OXONONANOATE AMINOTRANSFERASE"/>
    <property type="match status" value="1"/>
</dbReference>
<dbReference type="Gene3D" id="3.90.1150.10">
    <property type="entry name" value="Aspartate Aminotransferase, domain 1"/>
    <property type="match status" value="1"/>
</dbReference>
<protein>
    <submittedName>
        <fullName evidence="7">Aminotransferase class III-fold pyridoxal phosphate-dependent enzyme</fullName>
    </submittedName>
</protein>
<sequence length="468" mass="50621">MDLGPQGAVKDGAIDPAKDVAHLIHPYTNLDAHASRGPVVIERGEGAYVFDSNGKRYLEGMSALWCASLGFSERRLVDAATRQLATLPYYHVFNHRSHPAAIQLASRLTAIAPEGLNHVLFANSGSEANDTAIKLAWYYNNALGRPKKKKIISRWGAYHGVTIGAGSLTGVPAMHADFDLPIANVVHAEMPSWYHGARKGESREAFAARMLSSFEALVEREGPETIAAFIAEPVNGSGGGVILPPPGYFEGIQRLLRKHDILLIADEVITGFGRTGRMWGCDHFGIRPDMMTVAKALSSAYMPISGTLVSDAIHDAMKAESRKIGAFAHGVTYSAHPVCAAVANETLKIYEERDIVGHVARMSPRFAERLAALREHPLVGETRGIGLLGAVEIARDKAERKPFDAASGVGPYIQARAMEHGVIVRAIRDCVAVCPPLIVDEAQIDELFDGLRSALDDAREWVLEKGLA</sequence>
<dbReference type="InterPro" id="IPR005814">
    <property type="entry name" value="Aminotrans_3"/>
</dbReference>
<evidence type="ECO:0000256" key="4">
    <source>
        <dbReference type="ARBA" id="ARBA00022679"/>
    </source>
</evidence>
<evidence type="ECO:0000313" key="8">
    <source>
        <dbReference type="Proteomes" id="UP000321548"/>
    </source>
</evidence>
<evidence type="ECO:0000256" key="2">
    <source>
        <dbReference type="ARBA" id="ARBA00008954"/>
    </source>
</evidence>
<dbReference type="InterPro" id="IPR015421">
    <property type="entry name" value="PyrdxlP-dep_Trfase_major"/>
</dbReference>
<name>A0A5C8NUF9_9BURK</name>
<dbReference type="Gene3D" id="3.40.640.10">
    <property type="entry name" value="Type I PLP-dependent aspartate aminotransferase-like (Major domain)"/>
    <property type="match status" value="1"/>
</dbReference>
<evidence type="ECO:0000256" key="6">
    <source>
        <dbReference type="RuleBase" id="RU003560"/>
    </source>
</evidence>
<dbReference type="NCBIfam" id="NF004767">
    <property type="entry name" value="PRK06105.1"/>
    <property type="match status" value="1"/>
</dbReference>
<dbReference type="PROSITE" id="PS00600">
    <property type="entry name" value="AA_TRANSFER_CLASS_3"/>
    <property type="match status" value="1"/>
</dbReference>
<dbReference type="Pfam" id="PF00202">
    <property type="entry name" value="Aminotran_3"/>
    <property type="match status" value="1"/>
</dbReference>
<accession>A0A5C8NUF9</accession>
<dbReference type="OrthoDB" id="3398487at2"/>
<dbReference type="NCBIfam" id="NF005682">
    <property type="entry name" value="PRK07480.1"/>
    <property type="match status" value="1"/>
</dbReference>
<reference evidence="7 8" key="1">
    <citation type="submission" date="2019-06" db="EMBL/GenBank/DDBJ databases">
        <title>Quisquiliibacterium sp. nov., isolated from a maize field.</title>
        <authorList>
            <person name="Lin S.-Y."/>
            <person name="Tsai C.-F."/>
            <person name="Young C.-C."/>
        </authorList>
    </citation>
    <scope>NUCLEOTIDE SEQUENCE [LARGE SCALE GENOMIC DNA]</scope>
    <source>
        <strain evidence="7 8">CC-CFT501</strain>
    </source>
</reference>
<dbReference type="GO" id="GO:0009448">
    <property type="term" value="P:gamma-aminobutyric acid metabolic process"/>
    <property type="evidence" value="ECO:0007669"/>
    <property type="project" value="TreeGrafter"/>
</dbReference>
<dbReference type="PIRSF" id="PIRSF000521">
    <property type="entry name" value="Transaminase_4ab_Lys_Orn"/>
    <property type="match status" value="1"/>
</dbReference>
<evidence type="ECO:0000256" key="5">
    <source>
        <dbReference type="ARBA" id="ARBA00022898"/>
    </source>
</evidence>
<gene>
    <name evidence="7" type="ORF">FHP08_13385</name>
</gene>
<comment type="cofactor">
    <cofactor evidence="1">
        <name>pyridoxal 5'-phosphate</name>
        <dbReference type="ChEBI" id="CHEBI:597326"/>
    </cofactor>
</comment>
<dbReference type="RefSeq" id="WP_147704979.1">
    <property type="nucleotide sequence ID" value="NZ_VDUY01000005.1"/>
</dbReference>
<dbReference type="EMBL" id="VDUY01000005">
    <property type="protein sequence ID" value="TXL64730.1"/>
    <property type="molecule type" value="Genomic_DNA"/>
</dbReference>
<dbReference type="InterPro" id="IPR049704">
    <property type="entry name" value="Aminotrans_3_PPA_site"/>
</dbReference>
<dbReference type="CDD" id="cd00610">
    <property type="entry name" value="OAT_like"/>
    <property type="match status" value="1"/>
</dbReference>
<dbReference type="InterPro" id="IPR015422">
    <property type="entry name" value="PyrdxlP-dep_Trfase_small"/>
</dbReference>
<evidence type="ECO:0000256" key="3">
    <source>
        <dbReference type="ARBA" id="ARBA00022576"/>
    </source>
</evidence>
<evidence type="ECO:0000256" key="1">
    <source>
        <dbReference type="ARBA" id="ARBA00001933"/>
    </source>
</evidence>
<dbReference type="FunFam" id="3.40.640.10:FF:000014">
    <property type="entry name" value="Adenosylmethionine-8-amino-7-oxononanoate aminotransferase, probable"/>
    <property type="match status" value="1"/>
</dbReference>
<proteinExistence type="inferred from homology"/>
<comment type="similarity">
    <text evidence="2 6">Belongs to the class-III pyridoxal-phosphate-dependent aminotransferase family.</text>
</comment>
<comment type="caution">
    <text evidence="7">The sequence shown here is derived from an EMBL/GenBank/DDBJ whole genome shotgun (WGS) entry which is preliminary data.</text>
</comment>
<dbReference type="SUPFAM" id="SSF53383">
    <property type="entry name" value="PLP-dependent transferases"/>
    <property type="match status" value="1"/>
</dbReference>
<dbReference type="InterPro" id="IPR015424">
    <property type="entry name" value="PyrdxlP-dep_Trfase"/>
</dbReference>
<dbReference type="PANTHER" id="PTHR42684:SF3">
    <property type="entry name" value="ADENOSYLMETHIONINE-8-AMINO-7-OXONONANOATE AMINOTRANSFERASE"/>
    <property type="match status" value="1"/>
</dbReference>
<keyword evidence="3 7" id="KW-0032">Aminotransferase</keyword>
<keyword evidence="4 7" id="KW-0808">Transferase</keyword>
<keyword evidence="5 6" id="KW-0663">Pyridoxal phosphate</keyword>
<organism evidence="7 8">
    <name type="scientific">Zeimonas arvi</name>
    <dbReference type="NCBI Taxonomy" id="2498847"/>
    <lineage>
        <taxon>Bacteria</taxon>
        <taxon>Pseudomonadati</taxon>
        <taxon>Pseudomonadota</taxon>
        <taxon>Betaproteobacteria</taxon>
        <taxon>Burkholderiales</taxon>
        <taxon>Burkholderiaceae</taxon>
        <taxon>Zeimonas</taxon>
    </lineage>
</organism>
<dbReference type="GO" id="GO:0030170">
    <property type="term" value="F:pyridoxal phosphate binding"/>
    <property type="evidence" value="ECO:0007669"/>
    <property type="project" value="InterPro"/>
</dbReference>
<dbReference type="Proteomes" id="UP000321548">
    <property type="component" value="Unassembled WGS sequence"/>
</dbReference>
<evidence type="ECO:0000313" key="7">
    <source>
        <dbReference type="EMBL" id="TXL64730.1"/>
    </source>
</evidence>
<dbReference type="AlphaFoldDB" id="A0A5C8NUF9"/>
<keyword evidence="8" id="KW-1185">Reference proteome</keyword>
<dbReference type="GO" id="GO:0009102">
    <property type="term" value="P:biotin biosynthetic process"/>
    <property type="evidence" value="ECO:0007669"/>
    <property type="project" value="TreeGrafter"/>
</dbReference>
<dbReference type="GO" id="GO:0004015">
    <property type="term" value="F:adenosylmethionine-8-amino-7-oxononanoate transaminase activity"/>
    <property type="evidence" value="ECO:0007669"/>
    <property type="project" value="TreeGrafter"/>
</dbReference>